<organism evidence="9 10">
    <name type="scientific">Thermoanaerobaculum aquaticum</name>
    <dbReference type="NCBI Taxonomy" id="1312852"/>
    <lineage>
        <taxon>Bacteria</taxon>
        <taxon>Pseudomonadati</taxon>
        <taxon>Acidobacteriota</taxon>
        <taxon>Thermoanaerobaculia</taxon>
        <taxon>Thermoanaerobaculales</taxon>
        <taxon>Thermoanaerobaculaceae</taxon>
        <taxon>Thermoanaerobaculum</taxon>
    </lineage>
</organism>
<dbReference type="AlphaFoldDB" id="A0A062XX25"/>
<feature type="domain" description="PTS EIIA type-4" evidence="8">
    <location>
        <begin position="1"/>
        <end position="126"/>
    </location>
</feature>
<evidence type="ECO:0000256" key="4">
    <source>
        <dbReference type="ARBA" id="ARBA00022597"/>
    </source>
</evidence>
<dbReference type="SUPFAM" id="SSF53062">
    <property type="entry name" value="PTS system fructose IIA component-like"/>
    <property type="match status" value="1"/>
</dbReference>
<evidence type="ECO:0000256" key="6">
    <source>
        <dbReference type="ARBA" id="ARBA00022683"/>
    </source>
</evidence>
<dbReference type="PANTHER" id="PTHR33799:SF1">
    <property type="entry name" value="PTS SYSTEM MANNOSE-SPECIFIC EIIAB COMPONENT-RELATED"/>
    <property type="match status" value="1"/>
</dbReference>
<evidence type="ECO:0000256" key="2">
    <source>
        <dbReference type="ARBA" id="ARBA00022448"/>
    </source>
</evidence>
<sequence length="147" mass="15567">MVGILIISHGSLAEELLSAGRKIDSTLAQQAKALSLEWNVEPAKAKADIASALKELDSGEGVIVLTDMFGGTPTNLSLAFLDPARSELVTGVNLPMLVKLASLRREQNWTLKALARAVAEKGQKSIYVVSEVLEHKGGKGSEASKNS</sequence>
<dbReference type="PROSITE" id="PS51096">
    <property type="entry name" value="PTS_EIIA_TYPE_4"/>
    <property type="match status" value="1"/>
</dbReference>
<evidence type="ECO:0000256" key="7">
    <source>
        <dbReference type="ARBA" id="ARBA00022777"/>
    </source>
</evidence>
<dbReference type="InterPro" id="IPR033887">
    <property type="entry name" value="PTS_IIA_man"/>
</dbReference>
<keyword evidence="3" id="KW-0963">Cytoplasm</keyword>
<dbReference type="CDD" id="cd00006">
    <property type="entry name" value="PTS_IIA_man"/>
    <property type="match status" value="1"/>
</dbReference>
<evidence type="ECO:0000313" key="10">
    <source>
        <dbReference type="Proteomes" id="UP000027284"/>
    </source>
</evidence>
<dbReference type="EMBL" id="JMFG01000015">
    <property type="protein sequence ID" value="KDA53949.1"/>
    <property type="molecule type" value="Genomic_DNA"/>
</dbReference>
<evidence type="ECO:0000256" key="1">
    <source>
        <dbReference type="ARBA" id="ARBA00004496"/>
    </source>
</evidence>
<keyword evidence="10" id="KW-1185">Reference proteome</keyword>
<keyword evidence="2" id="KW-0813">Transport</keyword>
<dbReference type="OrthoDB" id="9799827at2"/>
<dbReference type="GO" id="GO:0005737">
    <property type="term" value="C:cytoplasm"/>
    <property type="evidence" value="ECO:0007669"/>
    <property type="project" value="UniProtKB-SubCell"/>
</dbReference>
<name>A0A062XX25_9BACT</name>
<dbReference type="PANTHER" id="PTHR33799">
    <property type="entry name" value="PTS PERMEASE-RELATED-RELATED"/>
    <property type="match status" value="1"/>
</dbReference>
<dbReference type="Gene3D" id="3.40.50.510">
    <property type="entry name" value="Phosphotransferase system, mannose-type IIA component"/>
    <property type="match status" value="1"/>
</dbReference>
<comment type="subcellular location">
    <subcellularLocation>
        <location evidence="1">Cytoplasm</location>
    </subcellularLocation>
</comment>
<protein>
    <recommendedName>
        <fullName evidence="8">PTS EIIA type-4 domain-containing protein</fullName>
    </recommendedName>
</protein>
<dbReference type="GO" id="GO:0016020">
    <property type="term" value="C:membrane"/>
    <property type="evidence" value="ECO:0007669"/>
    <property type="project" value="InterPro"/>
</dbReference>
<dbReference type="InterPro" id="IPR036662">
    <property type="entry name" value="PTS_EIIA_man-typ_sf"/>
</dbReference>
<keyword evidence="7" id="KW-0418">Kinase</keyword>
<dbReference type="GO" id="GO:0009401">
    <property type="term" value="P:phosphoenolpyruvate-dependent sugar phosphotransferase system"/>
    <property type="evidence" value="ECO:0007669"/>
    <property type="project" value="UniProtKB-KW"/>
</dbReference>
<reference evidence="9 10" key="1">
    <citation type="submission" date="2014-04" db="EMBL/GenBank/DDBJ databases">
        <title>The Genome Sequence of Thermoanaerobaculum aquaticum MP-01, The First Cultivated Group 23 Acidobacterium.</title>
        <authorList>
            <person name="Stamps B.W."/>
            <person name="Losey N.A."/>
            <person name="Lawson P.A."/>
            <person name="Stevenson B.S."/>
        </authorList>
    </citation>
    <scope>NUCLEOTIDE SEQUENCE [LARGE SCALE GENOMIC DNA]</scope>
    <source>
        <strain evidence="9 10">MP-01</strain>
    </source>
</reference>
<accession>A0A062XX25</accession>
<keyword evidence="4" id="KW-0762">Sugar transport</keyword>
<dbReference type="GO" id="GO:0016301">
    <property type="term" value="F:kinase activity"/>
    <property type="evidence" value="ECO:0007669"/>
    <property type="project" value="UniProtKB-KW"/>
</dbReference>
<dbReference type="Proteomes" id="UP000027284">
    <property type="component" value="Unassembled WGS sequence"/>
</dbReference>
<keyword evidence="6" id="KW-0598">Phosphotransferase system</keyword>
<dbReference type="InterPro" id="IPR004701">
    <property type="entry name" value="PTS_EIIA_man-typ"/>
</dbReference>
<dbReference type="STRING" id="1312852.EG19_01765"/>
<dbReference type="InterPro" id="IPR051471">
    <property type="entry name" value="Bacterial_PTS_sugar_comp"/>
</dbReference>
<evidence type="ECO:0000256" key="5">
    <source>
        <dbReference type="ARBA" id="ARBA00022679"/>
    </source>
</evidence>
<evidence type="ECO:0000256" key="3">
    <source>
        <dbReference type="ARBA" id="ARBA00022490"/>
    </source>
</evidence>
<comment type="caution">
    <text evidence="9">The sequence shown here is derived from an EMBL/GenBank/DDBJ whole genome shotgun (WGS) entry which is preliminary data.</text>
</comment>
<gene>
    <name evidence="9" type="ORF">EG19_01765</name>
</gene>
<proteinExistence type="predicted"/>
<keyword evidence="5" id="KW-0808">Transferase</keyword>
<dbReference type="Pfam" id="PF03610">
    <property type="entry name" value="EIIA-man"/>
    <property type="match status" value="1"/>
</dbReference>
<evidence type="ECO:0000259" key="8">
    <source>
        <dbReference type="PROSITE" id="PS51096"/>
    </source>
</evidence>
<dbReference type="RefSeq" id="WP_038048578.1">
    <property type="nucleotide sequence ID" value="NZ_JMFG01000015.1"/>
</dbReference>
<evidence type="ECO:0000313" key="9">
    <source>
        <dbReference type="EMBL" id="KDA53949.1"/>
    </source>
</evidence>